<sequence length="76" mass="8351">MFKEIRDFLGLFGLFCLLYLATNLSWESQHIPQTPTPGWSNGVGKFGQTTLKPATSYANYLLALGSGGLWQQTPVA</sequence>
<dbReference type="EMBL" id="DSPX01000239">
    <property type="protein sequence ID" value="HGG03475.1"/>
    <property type="molecule type" value="Genomic_DNA"/>
</dbReference>
<comment type="caution">
    <text evidence="1">The sequence shown here is derived from an EMBL/GenBank/DDBJ whole genome shotgun (WGS) entry which is preliminary data.</text>
</comment>
<name>A0A7C3VWC8_9CYAN</name>
<gene>
    <name evidence="1" type="ORF">ENR15_23260</name>
</gene>
<proteinExistence type="predicted"/>
<reference evidence="1" key="1">
    <citation type="journal article" date="2020" name="mSystems">
        <title>Genome- and Community-Level Interaction Insights into Carbon Utilization and Element Cycling Functions of Hydrothermarchaeota in Hydrothermal Sediment.</title>
        <authorList>
            <person name="Zhou Z."/>
            <person name="Liu Y."/>
            <person name="Xu W."/>
            <person name="Pan J."/>
            <person name="Luo Z.H."/>
            <person name="Li M."/>
        </authorList>
    </citation>
    <scope>NUCLEOTIDE SEQUENCE [LARGE SCALE GENOMIC DNA]</scope>
    <source>
        <strain evidence="1">SpSt-374</strain>
    </source>
</reference>
<dbReference type="AlphaFoldDB" id="A0A7C3VWC8"/>
<protein>
    <submittedName>
        <fullName evidence="1">Uncharacterized protein</fullName>
    </submittedName>
</protein>
<evidence type="ECO:0000313" key="1">
    <source>
        <dbReference type="EMBL" id="HGG03475.1"/>
    </source>
</evidence>
<organism evidence="1">
    <name type="scientific">Planktothricoides sp. SpSt-374</name>
    <dbReference type="NCBI Taxonomy" id="2282167"/>
    <lineage>
        <taxon>Bacteria</taxon>
        <taxon>Bacillati</taxon>
        <taxon>Cyanobacteriota</taxon>
        <taxon>Cyanophyceae</taxon>
        <taxon>Oscillatoriophycideae</taxon>
        <taxon>Oscillatoriales</taxon>
        <taxon>Oscillatoriaceae</taxon>
        <taxon>Planktothricoides</taxon>
    </lineage>
</organism>
<accession>A0A7C3VWC8</accession>